<evidence type="ECO:0000259" key="1">
    <source>
        <dbReference type="Pfam" id="PF13529"/>
    </source>
</evidence>
<dbReference type="AlphaFoldDB" id="A0A0J6ZMM3"/>
<dbReference type="CDD" id="cd02549">
    <property type="entry name" value="Peptidase_C39A"/>
    <property type="match status" value="1"/>
</dbReference>
<dbReference type="PATRIC" id="fig|1396.437.peg.1872"/>
<dbReference type="EMBL" id="JYFW01000044">
    <property type="protein sequence ID" value="KMP12829.1"/>
    <property type="molecule type" value="Genomic_DNA"/>
</dbReference>
<reference evidence="2 4" key="1">
    <citation type="submission" date="2015-02" db="EMBL/GenBank/DDBJ databases">
        <title>Evolution of B. cereus sensu lato: Distribution, horizontal transfer and duplication of chromosomal virulence genes.</title>
        <authorList>
            <person name="Boehm M.-E."/>
            <person name="Huptas C."/>
            <person name="Krey V.M."/>
            <person name="Scherer S."/>
        </authorList>
    </citation>
    <scope>NUCLEOTIDE SEQUENCE [LARGE SCALE GENOMIC DNA]</scope>
    <source>
        <strain evidence="2 4">#17</strain>
    </source>
</reference>
<protein>
    <submittedName>
        <fullName evidence="3">YvpB-like protein</fullName>
    </submittedName>
</protein>
<dbReference type="GeneID" id="92800141"/>
<dbReference type="Proteomes" id="UP000076482">
    <property type="component" value="Unassembled WGS sequence"/>
</dbReference>
<organism evidence="2 4">
    <name type="scientific">Bacillus cereus</name>
    <dbReference type="NCBI Taxonomy" id="1396"/>
    <lineage>
        <taxon>Bacteria</taxon>
        <taxon>Bacillati</taxon>
        <taxon>Bacillota</taxon>
        <taxon>Bacilli</taxon>
        <taxon>Bacillales</taxon>
        <taxon>Bacillaceae</taxon>
        <taxon>Bacillus</taxon>
        <taxon>Bacillus cereus group</taxon>
    </lineage>
</organism>
<evidence type="ECO:0000313" key="2">
    <source>
        <dbReference type="EMBL" id="KMP12829.1"/>
    </source>
</evidence>
<dbReference type="RefSeq" id="WP_001997354.1">
    <property type="nucleotide sequence ID" value="NZ_AP022858.1"/>
</dbReference>
<dbReference type="PANTHER" id="PTHR37806">
    <property type="entry name" value="LMO0724 PROTEIN"/>
    <property type="match status" value="1"/>
</dbReference>
<dbReference type="EMBL" id="LJKE01000096">
    <property type="protein sequence ID" value="KZD56457.1"/>
    <property type="molecule type" value="Genomic_DNA"/>
</dbReference>
<dbReference type="Gene3D" id="3.90.70.10">
    <property type="entry name" value="Cysteine proteinases"/>
    <property type="match status" value="1"/>
</dbReference>
<evidence type="ECO:0000313" key="3">
    <source>
        <dbReference type="EMBL" id="KZD56457.1"/>
    </source>
</evidence>
<dbReference type="InterPro" id="IPR039563">
    <property type="entry name" value="Peptidase_C39_single_dom"/>
</dbReference>
<evidence type="ECO:0000313" key="5">
    <source>
        <dbReference type="Proteomes" id="UP000076482"/>
    </source>
</evidence>
<dbReference type="InterPro" id="IPR016997">
    <property type="entry name" value="UCP032442"/>
</dbReference>
<dbReference type="InterPro" id="IPR039564">
    <property type="entry name" value="Peptidase_C39-like"/>
</dbReference>
<evidence type="ECO:0000313" key="4">
    <source>
        <dbReference type="Proteomes" id="UP000036243"/>
    </source>
</evidence>
<name>A0A0J6ZMM3_BACCE</name>
<gene>
    <name evidence="3" type="ORF">B4088_5085</name>
    <name evidence="2" type="ORF">TQ94_28605</name>
</gene>
<sequence>MMNPFRKTTLFVFTLSVLNTNIGMSHGDIPIFTKIQPAIPQEENAKSEVEYMRNESVESEKVLEKENRPIEQEKVIVRPLDVPLILQKPELMRGCEVTSLAMVLQFSGVQVDKMELAAKIKSVPFQGKGIKGNMHKGFIGDIATFDKPGLGVYVEPILELAKEYVSEEKVKDLSHKEPQQIYEAIDRGQPVWVLTNARFKRLPDDEFYTWRTDAGEMKVTYHQHSVVVTDYDEQYVYINDPLKKDKHRAIDRNSFEQAWIQMGRQAMTVSM</sequence>
<dbReference type="PANTHER" id="PTHR37806:SF1">
    <property type="entry name" value="PEPTIDASE C39-LIKE DOMAIN-CONTAINING PROTEIN"/>
    <property type="match status" value="1"/>
</dbReference>
<comment type="caution">
    <text evidence="2">The sequence shown here is derived from an EMBL/GenBank/DDBJ whole genome shotgun (WGS) entry which is preliminary data.</text>
</comment>
<dbReference type="PIRSF" id="PIRSF032442">
    <property type="entry name" value="UCP032442"/>
    <property type="match status" value="1"/>
</dbReference>
<dbReference type="Proteomes" id="UP000036243">
    <property type="component" value="Unassembled WGS sequence"/>
</dbReference>
<dbReference type="Pfam" id="PF13529">
    <property type="entry name" value="Peptidase_C39_2"/>
    <property type="match status" value="1"/>
</dbReference>
<feature type="domain" description="Peptidase C39-like" evidence="1">
    <location>
        <begin position="80"/>
        <end position="241"/>
    </location>
</feature>
<accession>A0A0J6ZMM3</accession>
<proteinExistence type="predicted"/>
<reference evidence="3 5" key="2">
    <citation type="submission" date="2015-09" db="EMBL/GenBank/DDBJ databases">
        <title>Bacillus cereus food isolates.</title>
        <authorList>
            <person name="Boekhorst J."/>
        </authorList>
    </citation>
    <scope>NUCLEOTIDE SEQUENCE [LARGE SCALE GENOMIC DNA]</scope>
    <source>
        <strain evidence="3 5">B4088</strain>
    </source>
</reference>